<dbReference type="InParanoid" id="A0A0V0QIE4"/>
<dbReference type="InterPro" id="IPR051291">
    <property type="entry name" value="CIMAP"/>
</dbReference>
<dbReference type="InterPro" id="IPR010736">
    <property type="entry name" value="SHIPPO-rpt"/>
</dbReference>
<feature type="compositionally biased region" description="Acidic residues" evidence="1">
    <location>
        <begin position="292"/>
        <end position="301"/>
    </location>
</feature>
<feature type="region of interest" description="Disordered" evidence="1">
    <location>
        <begin position="507"/>
        <end position="539"/>
    </location>
</feature>
<feature type="region of interest" description="Disordered" evidence="1">
    <location>
        <begin position="97"/>
        <end position="117"/>
    </location>
</feature>
<evidence type="ECO:0008006" key="4">
    <source>
        <dbReference type="Google" id="ProtNLM"/>
    </source>
</evidence>
<accession>A0A0V0QIE4</accession>
<dbReference type="OrthoDB" id="406368at2759"/>
<dbReference type="AlphaFoldDB" id="A0A0V0QIE4"/>
<gene>
    <name evidence="2" type="ORF">PPERSA_07609</name>
</gene>
<reference evidence="2 3" key="1">
    <citation type="journal article" date="2015" name="Sci. Rep.">
        <title>Genome of the facultative scuticociliatosis pathogen Pseudocohnilembus persalinus provides insight into its virulence through horizontal gene transfer.</title>
        <authorList>
            <person name="Xiong J."/>
            <person name="Wang G."/>
            <person name="Cheng J."/>
            <person name="Tian M."/>
            <person name="Pan X."/>
            <person name="Warren A."/>
            <person name="Jiang C."/>
            <person name="Yuan D."/>
            <person name="Miao W."/>
        </authorList>
    </citation>
    <scope>NUCLEOTIDE SEQUENCE [LARGE SCALE GENOMIC DNA]</scope>
    <source>
        <strain evidence="2">36N120E</strain>
    </source>
</reference>
<feature type="region of interest" description="Disordered" evidence="1">
    <location>
        <begin position="279"/>
        <end position="301"/>
    </location>
</feature>
<comment type="caution">
    <text evidence="2">The sequence shown here is derived from an EMBL/GenBank/DDBJ whole genome shotgun (WGS) entry which is preliminary data.</text>
</comment>
<dbReference type="PANTHER" id="PTHR21580">
    <property type="entry name" value="SHIPPO-1-RELATED"/>
    <property type="match status" value="1"/>
</dbReference>
<feature type="compositionally biased region" description="Basic and acidic residues" evidence="1">
    <location>
        <begin position="518"/>
        <end position="532"/>
    </location>
</feature>
<evidence type="ECO:0000256" key="1">
    <source>
        <dbReference type="SAM" id="MobiDB-lite"/>
    </source>
</evidence>
<organism evidence="2 3">
    <name type="scientific">Pseudocohnilembus persalinus</name>
    <name type="common">Ciliate</name>
    <dbReference type="NCBI Taxonomy" id="266149"/>
    <lineage>
        <taxon>Eukaryota</taxon>
        <taxon>Sar</taxon>
        <taxon>Alveolata</taxon>
        <taxon>Ciliophora</taxon>
        <taxon>Intramacronucleata</taxon>
        <taxon>Oligohymenophorea</taxon>
        <taxon>Scuticociliatia</taxon>
        <taxon>Philasterida</taxon>
        <taxon>Pseudocohnilembidae</taxon>
        <taxon>Pseudocohnilembus</taxon>
    </lineage>
</organism>
<keyword evidence="3" id="KW-1185">Reference proteome</keyword>
<proteinExistence type="predicted"/>
<sequence>MAFVYQSERKPTHIQKPTTDVNVGPGAYYQYDYKEDIIENLASFNTNAPREQRMNKDQLLVPGPGAYNIAQNNLNEKIVRSSNNEDIKIIEVPNPQSQFKSQSKRFQHGKDKNPGPGQYEALEQFKRQQKLYPKSFHNTEQSIMRKLEEKYTKTPSIPSKIHQNGYIQKDDQLQLIKGNQQNYTGIKQDVVGPGEYQAFDQFKQNKGTERWAKNAEERFKYNHRQTQSVGPGAYDLQSSITPLYQLKQGASFASKTMRISEQRKGMIANQFLKQKSMANTSIASSRTRDQTEFDDSDSEYEYIDDTTPGPGYYHNESVLSSIKPQTKKQKFQFFGTGSLRFKEQGKQYTQAGPGAYHGSEISSFQRAKQEQKYRKPPFHSSNTRFEIRRIQEKKPGPASYDPRVTLQDKLIDKVQKGYRGNFGTTDQRFKPEGMDEYPGPGSYLDPIQERDELGGQTMANFKSKTVRGENLSKENKNEKQTVQEAYLNDYYDISRKIHKDDEIDTDLKVPRPAFGSSVKDRFQGPKLEKKQDDDDDDDYEYYTKDTQKIIDREIGRTKQWRQKPKPEVRFGVKAERFNYKQNGDAPGPGKYFQAQENTFDIKTFNVKFTPII</sequence>
<evidence type="ECO:0000313" key="3">
    <source>
        <dbReference type="Proteomes" id="UP000054937"/>
    </source>
</evidence>
<protein>
    <recommendedName>
        <fullName evidence="4">Sperm-tail PG-rich repeat</fullName>
    </recommendedName>
</protein>
<name>A0A0V0QIE4_PSEPJ</name>
<dbReference type="Pfam" id="PF07004">
    <property type="entry name" value="SHIPPO-rpt"/>
    <property type="match status" value="4"/>
</dbReference>
<dbReference type="EMBL" id="LDAU01000159">
    <property type="protein sequence ID" value="KRX01964.1"/>
    <property type="molecule type" value="Genomic_DNA"/>
</dbReference>
<dbReference type="OMA" id="TRFEQKH"/>
<evidence type="ECO:0000313" key="2">
    <source>
        <dbReference type="EMBL" id="KRX01964.1"/>
    </source>
</evidence>
<dbReference type="Proteomes" id="UP000054937">
    <property type="component" value="Unassembled WGS sequence"/>
</dbReference>